<dbReference type="GO" id="GO:0003677">
    <property type="term" value="F:DNA binding"/>
    <property type="evidence" value="ECO:0007669"/>
    <property type="project" value="UniProtKB-KW"/>
</dbReference>
<gene>
    <name evidence="6" type="ORF">PCO31010_01224</name>
</gene>
<dbReference type="CDD" id="cd00796">
    <property type="entry name" value="INT_Rci_Hp1_C"/>
    <property type="match status" value="1"/>
</dbReference>
<dbReference type="AlphaFoldDB" id="A0A5E4T7X3"/>
<reference evidence="6 7" key="1">
    <citation type="submission" date="2019-08" db="EMBL/GenBank/DDBJ databases">
        <authorList>
            <person name="Peeters C."/>
        </authorList>
    </citation>
    <scope>NUCLEOTIDE SEQUENCE [LARGE SCALE GENOMIC DNA]</scope>
    <source>
        <strain evidence="6 7">LMG 31010</strain>
    </source>
</reference>
<organism evidence="6 7">
    <name type="scientific">Pandoraea commovens</name>
    <dbReference type="NCBI Taxonomy" id="2508289"/>
    <lineage>
        <taxon>Bacteria</taxon>
        <taxon>Pseudomonadati</taxon>
        <taxon>Pseudomonadota</taxon>
        <taxon>Betaproteobacteria</taxon>
        <taxon>Burkholderiales</taxon>
        <taxon>Burkholderiaceae</taxon>
        <taxon>Pandoraea</taxon>
    </lineage>
</organism>
<dbReference type="InterPro" id="IPR013762">
    <property type="entry name" value="Integrase-like_cat_sf"/>
</dbReference>
<dbReference type="Proteomes" id="UP000343335">
    <property type="component" value="Unassembled WGS sequence"/>
</dbReference>
<protein>
    <submittedName>
        <fullName evidence="6">Integrase/recombinase</fullName>
    </submittedName>
</protein>
<proteinExistence type="inferred from homology"/>
<dbReference type="InterPro" id="IPR002104">
    <property type="entry name" value="Integrase_catalytic"/>
</dbReference>
<accession>A0A5E4T7X3</accession>
<dbReference type="Pfam" id="PF00589">
    <property type="entry name" value="Phage_integrase"/>
    <property type="match status" value="1"/>
</dbReference>
<dbReference type="SUPFAM" id="SSF56349">
    <property type="entry name" value="DNA breaking-rejoining enzymes"/>
    <property type="match status" value="1"/>
</dbReference>
<dbReference type="InterPro" id="IPR011010">
    <property type="entry name" value="DNA_brk_join_enz"/>
</dbReference>
<evidence type="ECO:0000256" key="3">
    <source>
        <dbReference type="ARBA" id="ARBA00023125"/>
    </source>
</evidence>
<feature type="domain" description="Tyr recombinase" evidence="5">
    <location>
        <begin position="167"/>
        <end position="341"/>
    </location>
</feature>
<evidence type="ECO:0000256" key="4">
    <source>
        <dbReference type="ARBA" id="ARBA00023172"/>
    </source>
</evidence>
<dbReference type="OrthoDB" id="662444at2"/>
<dbReference type="PANTHER" id="PTHR30349:SF41">
    <property type="entry name" value="INTEGRASE_RECOMBINASE PROTEIN MJ0367-RELATED"/>
    <property type="match status" value="1"/>
</dbReference>
<dbReference type="RefSeq" id="WP_150663374.1">
    <property type="nucleotide sequence ID" value="NZ_CABPSA010000001.1"/>
</dbReference>
<evidence type="ECO:0000256" key="1">
    <source>
        <dbReference type="ARBA" id="ARBA00008857"/>
    </source>
</evidence>
<dbReference type="PANTHER" id="PTHR30349">
    <property type="entry name" value="PHAGE INTEGRASE-RELATED"/>
    <property type="match status" value="1"/>
</dbReference>
<keyword evidence="3" id="KW-0238">DNA-binding</keyword>
<evidence type="ECO:0000256" key="2">
    <source>
        <dbReference type="ARBA" id="ARBA00022908"/>
    </source>
</evidence>
<sequence>MASIVQIGTRWRAQVRREGKSISKTFRTKAQASTWAREIEVAVDEGRNLDKVSAKTLVPSIIAHYRVLREESKRPVRAKSTEDYTLKQLAEHFNGVTIAELTPKTLVKFAQARHRAGAGAATVNMDISKLGTVLRHTASFLDFDLPDVIGKARPMLHHLRLIGAAGKRERRPTADEITRIVAWDREHPEYTLPLADVIEINGQSGFRRGEIFRIEWRDLDEINRMVLVRDRKDPRNKVGNHEWVPLIGTSLDVIKRQPKVDGEHRIFPFSPQTASKYFKMACDDKGIHDLRLHDLRHEATSALFEAGWGIAEVAGVTGHKDWRHLKRYTNLQPEDLAEKGKLLPFKKIRCVNGS</sequence>
<dbReference type="InterPro" id="IPR050090">
    <property type="entry name" value="Tyrosine_recombinase_XerCD"/>
</dbReference>
<dbReference type="GO" id="GO:0015074">
    <property type="term" value="P:DNA integration"/>
    <property type="evidence" value="ECO:0007669"/>
    <property type="project" value="UniProtKB-KW"/>
</dbReference>
<dbReference type="EMBL" id="CABPSA010000001">
    <property type="protein sequence ID" value="VVD82524.1"/>
    <property type="molecule type" value="Genomic_DNA"/>
</dbReference>
<dbReference type="PROSITE" id="PS51898">
    <property type="entry name" value="TYR_RECOMBINASE"/>
    <property type="match status" value="1"/>
</dbReference>
<keyword evidence="4" id="KW-0233">DNA recombination</keyword>
<comment type="similarity">
    <text evidence="1">Belongs to the 'phage' integrase family.</text>
</comment>
<evidence type="ECO:0000313" key="7">
    <source>
        <dbReference type="Proteomes" id="UP000343335"/>
    </source>
</evidence>
<dbReference type="Gene3D" id="1.10.443.10">
    <property type="entry name" value="Intergrase catalytic core"/>
    <property type="match status" value="1"/>
</dbReference>
<dbReference type="GO" id="GO:0006310">
    <property type="term" value="P:DNA recombination"/>
    <property type="evidence" value="ECO:0007669"/>
    <property type="project" value="UniProtKB-KW"/>
</dbReference>
<name>A0A5E4T7X3_9BURK</name>
<keyword evidence="2" id="KW-0229">DNA integration</keyword>
<evidence type="ECO:0000259" key="5">
    <source>
        <dbReference type="PROSITE" id="PS51898"/>
    </source>
</evidence>
<evidence type="ECO:0000313" key="6">
    <source>
        <dbReference type="EMBL" id="VVD82524.1"/>
    </source>
</evidence>